<evidence type="ECO:0000313" key="3">
    <source>
        <dbReference type="EMBL" id="KZV52919.1"/>
    </source>
</evidence>
<keyword evidence="4" id="KW-1185">Reference proteome</keyword>
<dbReference type="InterPro" id="IPR002213">
    <property type="entry name" value="UDP_glucos_trans"/>
</dbReference>
<proteinExistence type="inferred from homology"/>
<dbReference type="Pfam" id="PF00201">
    <property type="entry name" value="UDPGT"/>
    <property type="match status" value="1"/>
</dbReference>
<organism evidence="3 4">
    <name type="scientific">Dorcoceras hygrometricum</name>
    <dbReference type="NCBI Taxonomy" id="472368"/>
    <lineage>
        <taxon>Eukaryota</taxon>
        <taxon>Viridiplantae</taxon>
        <taxon>Streptophyta</taxon>
        <taxon>Embryophyta</taxon>
        <taxon>Tracheophyta</taxon>
        <taxon>Spermatophyta</taxon>
        <taxon>Magnoliopsida</taxon>
        <taxon>eudicotyledons</taxon>
        <taxon>Gunneridae</taxon>
        <taxon>Pentapetalae</taxon>
        <taxon>asterids</taxon>
        <taxon>lamiids</taxon>
        <taxon>Lamiales</taxon>
        <taxon>Gesneriaceae</taxon>
        <taxon>Didymocarpoideae</taxon>
        <taxon>Trichosporeae</taxon>
        <taxon>Loxocarpinae</taxon>
        <taxon>Dorcoceras</taxon>
    </lineage>
</organism>
<evidence type="ECO:0000256" key="2">
    <source>
        <dbReference type="ARBA" id="ARBA00022679"/>
    </source>
</evidence>
<name>A0A2Z7D3L6_9LAMI</name>
<accession>A0A2Z7D3L6</accession>
<dbReference type="PANTHER" id="PTHR11926:SF774">
    <property type="entry name" value="UDP-GLYCOSYLTRANSFERASE 85A1-RELATED"/>
    <property type="match status" value="1"/>
</dbReference>
<dbReference type="GO" id="GO:0080044">
    <property type="term" value="F:quercetin 7-O-glucosyltransferase activity"/>
    <property type="evidence" value="ECO:0007669"/>
    <property type="project" value="TreeGrafter"/>
</dbReference>
<dbReference type="Proteomes" id="UP000250235">
    <property type="component" value="Unassembled WGS sequence"/>
</dbReference>
<gene>
    <name evidence="3" type="ORF">F511_31513</name>
</gene>
<keyword evidence="2 3" id="KW-0808">Transferase</keyword>
<reference evidence="3 4" key="1">
    <citation type="journal article" date="2015" name="Proc. Natl. Acad. Sci. U.S.A.">
        <title>The resurrection genome of Boea hygrometrica: A blueprint for survival of dehydration.</title>
        <authorList>
            <person name="Xiao L."/>
            <person name="Yang G."/>
            <person name="Zhang L."/>
            <person name="Yang X."/>
            <person name="Zhao S."/>
            <person name="Ji Z."/>
            <person name="Zhou Q."/>
            <person name="Hu M."/>
            <person name="Wang Y."/>
            <person name="Chen M."/>
            <person name="Xu Y."/>
            <person name="Jin H."/>
            <person name="Xiao X."/>
            <person name="Hu G."/>
            <person name="Bao F."/>
            <person name="Hu Y."/>
            <person name="Wan P."/>
            <person name="Li L."/>
            <person name="Deng X."/>
            <person name="Kuang T."/>
            <person name="Xiang C."/>
            <person name="Zhu J.K."/>
            <person name="Oliver M.J."/>
            <person name="He Y."/>
        </authorList>
    </citation>
    <scope>NUCLEOTIDE SEQUENCE [LARGE SCALE GENOMIC DNA]</scope>
    <source>
        <strain evidence="4">cv. XS01</strain>
    </source>
</reference>
<dbReference type="AlphaFoldDB" id="A0A2Z7D3L6"/>
<comment type="similarity">
    <text evidence="1">Belongs to the UDP-glycosyltransferase family.</text>
</comment>
<dbReference type="CDD" id="cd03784">
    <property type="entry name" value="GT1_Gtf-like"/>
    <property type="match status" value="1"/>
</dbReference>
<dbReference type="PANTHER" id="PTHR11926">
    <property type="entry name" value="GLUCOSYL/GLUCURONOSYL TRANSFERASES"/>
    <property type="match status" value="1"/>
</dbReference>
<dbReference type="GO" id="GO:0080043">
    <property type="term" value="F:quercetin 3-O-glucosyltransferase activity"/>
    <property type="evidence" value="ECO:0007669"/>
    <property type="project" value="TreeGrafter"/>
</dbReference>
<dbReference type="OrthoDB" id="1483536at2759"/>
<evidence type="ECO:0000313" key="4">
    <source>
        <dbReference type="Proteomes" id="UP000250235"/>
    </source>
</evidence>
<evidence type="ECO:0000256" key="1">
    <source>
        <dbReference type="ARBA" id="ARBA00009995"/>
    </source>
</evidence>
<dbReference type="EMBL" id="KQ990595">
    <property type="protein sequence ID" value="KZV52919.1"/>
    <property type="molecule type" value="Genomic_DNA"/>
</dbReference>
<sequence length="188" mass="21182">MIYVNFLDYVWYADKTKTQIISRAWGLANSKQTFLWIIRPDIVSGGEAILPPEFLDETKERGLLSGWCAQEIVLNHPSVGGFLTHNGWNSTLESICSGVPMICSPFFAEQQTNCWFCCSKWGIGMEIDNNVKRDEVKSLVSELMVGEKGKEMKTRAAEWKKLALESAKSSSYDNIDKFLNQVLLNSTG</sequence>
<protein>
    <submittedName>
        <fullName evidence="3">7-deoxyloganetin glucosyltransferase-like</fullName>
    </submittedName>
</protein>
<dbReference type="SUPFAM" id="SSF53756">
    <property type="entry name" value="UDP-Glycosyltransferase/glycogen phosphorylase"/>
    <property type="match status" value="1"/>
</dbReference>
<dbReference type="Gene3D" id="3.40.50.2000">
    <property type="entry name" value="Glycogen Phosphorylase B"/>
    <property type="match status" value="1"/>
</dbReference>